<feature type="compositionally biased region" description="Polar residues" evidence="1">
    <location>
        <begin position="288"/>
        <end position="300"/>
    </location>
</feature>
<evidence type="ECO:0000256" key="1">
    <source>
        <dbReference type="SAM" id="MobiDB-lite"/>
    </source>
</evidence>
<dbReference type="EMBL" id="JABELV010000065">
    <property type="protein sequence ID" value="KAG7535994.1"/>
    <property type="molecule type" value="Genomic_DNA"/>
</dbReference>
<feature type="compositionally biased region" description="Low complexity" evidence="1">
    <location>
        <begin position="40"/>
        <end position="66"/>
    </location>
</feature>
<dbReference type="Proteomes" id="UP000812966">
    <property type="component" value="Unassembled WGS sequence"/>
</dbReference>
<gene>
    <name evidence="2" type="ORF">FFLO_03514</name>
</gene>
<feature type="region of interest" description="Disordered" evidence="1">
    <location>
        <begin position="1"/>
        <end position="66"/>
    </location>
</feature>
<sequence>MHRRRKRSSPSSRLFGSSPLSSPPAGPIRAPSPGPSGTILSPGSSESSLPSESSGNPPSQSSAGGSDDTVLWDFWPEYTQHGDWTLHDDIQFYLQTLFSHIISHPLAGGNETFGCYPEFAYRTSVGNFRGKLDIGLWRTPGKTIPRRLNAKDLLMIAEIKPGPTLNSGQVREVDKQLRQRAADSAINGVQQPLLLLGFVGPFFRAYYWDGEDMRPSKSDEYHSSQVMTAVSLEGFVDIRTSAGQRRLQRLLEGMVEGYDDEDELESVFGEAGLGADSATHLVEPPSGSPQSSGTASVYGD</sequence>
<accession>A0A8K0JKK5</accession>
<reference evidence="2" key="1">
    <citation type="submission" date="2020-04" db="EMBL/GenBank/DDBJ databases">
        <title>Analysis of mating type loci in Filobasidium floriforme.</title>
        <authorList>
            <person name="Nowrousian M."/>
        </authorList>
    </citation>
    <scope>NUCLEOTIDE SEQUENCE</scope>
    <source>
        <strain evidence="2">CBS 6242</strain>
    </source>
</reference>
<keyword evidence="3" id="KW-1185">Reference proteome</keyword>
<protein>
    <submittedName>
        <fullName evidence="2">Uncharacterized protein</fullName>
    </submittedName>
</protein>
<proteinExistence type="predicted"/>
<feature type="compositionally biased region" description="Low complexity" evidence="1">
    <location>
        <begin position="9"/>
        <end position="20"/>
    </location>
</feature>
<evidence type="ECO:0000313" key="3">
    <source>
        <dbReference type="Proteomes" id="UP000812966"/>
    </source>
</evidence>
<evidence type="ECO:0000313" key="2">
    <source>
        <dbReference type="EMBL" id="KAG7535994.1"/>
    </source>
</evidence>
<feature type="region of interest" description="Disordered" evidence="1">
    <location>
        <begin position="275"/>
        <end position="300"/>
    </location>
</feature>
<dbReference type="AlphaFoldDB" id="A0A8K0JKK5"/>
<comment type="caution">
    <text evidence="2">The sequence shown here is derived from an EMBL/GenBank/DDBJ whole genome shotgun (WGS) entry which is preliminary data.</text>
</comment>
<feature type="compositionally biased region" description="Pro residues" evidence="1">
    <location>
        <begin position="21"/>
        <end position="34"/>
    </location>
</feature>
<name>A0A8K0JKK5_9TREE</name>
<organism evidence="2 3">
    <name type="scientific">Filobasidium floriforme</name>
    <dbReference type="NCBI Taxonomy" id="5210"/>
    <lineage>
        <taxon>Eukaryota</taxon>
        <taxon>Fungi</taxon>
        <taxon>Dikarya</taxon>
        <taxon>Basidiomycota</taxon>
        <taxon>Agaricomycotina</taxon>
        <taxon>Tremellomycetes</taxon>
        <taxon>Filobasidiales</taxon>
        <taxon>Filobasidiaceae</taxon>
        <taxon>Filobasidium</taxon>
    </lineage>
</organism>